<dbReference type="KEGG" id="bfs:BF9343_1425"/>
<proteinExistence type="predicted"/>
<organism evidence="2 3">
    <name type="scientific">Bacteroides fragilis (strain ATCC 25285 / DSM 2151 / CCUG 4856 / JCM 11019 / LMG 10263 / NCTC 9343 / Onslow / VPI 2553 / EN-2)</name>
    <dbReference type="NCBI Taxonomy" id="272559"/>
    <lineage>
        <taxon>Bacteria</taxon>
        <taxon>Pseudomonadati</taxon>
        <taxon>Bacteroidota</taxon>
        <taxon>Bacteroidia</taxon>
        <taxon>Bacteroidales</taxon>
        <taxon>Bacteroidaceae</taxon>
        <taxon>Bacteroides</taxon>
    </lineage>
</organism>
<feature type="region of interest" description="Disordered" evidence="1">
    <location>
        <begin position="49"/>
        <end position="72"/>
    </location>
</feature>
<feature type="compositionally biased region" description="Acidic residues" evidence="1">
    <location>
        <begin position="62"/>
        <end position="72"/>
    </location>
</feature>
<evidence type="ECO:0008006" key="4">
    <source>
        <dbReference type="Google" id="ProtNLM"/>
    </source>
</evidence>
<evidence type="ECO:0000313" key="3">
    <source>
        <dbReference type="Proteomes" id="UP000006731"/>
    </source>
</evidence>
<dbReference type="InterPro" id="IPR025049">
    <property type="entry name" value="Mfa-like_1"/>
</dbReference>
<dbReference type="PaxDb" id="272559-BF9343_1425"/>
<dbReference type="Gene3D" id="2.60.40.2620">
    <property type="entry name" value="Fimbrillin-like"/>
    <property type="match status" value="1"/>
</dbReference>
<dbReference type="EMBL" id="CR626927">
    <property type="protein sequence ID" value="CAH07206.1"/>
    <property type="molecule type" value="Genomic_DNA"/>
</dbReference>
<dbReference type="InterPro" id="IPR042278">
    <property type="entry name" value="Mfa-like_1_N"/>
</dbReference>
<keyword evidence="3" id="KW-1185">Reference proteome</keyword>
<dbReference type="Gene3D" id="2.60.40.2630">
    <property type="match status" value="1"/>
</dbReference>
<dbReference type="CDD" id="cd13120">
    <property type="entry name" value="BF2867_like_N"/>
    <property type="match status" value="1"/>
</dbReference>
<evidence type="ECO:0000256" key="1">
    <source>
        <dbReference type="SAM" id="MobiDB-lite"/>
    </source>
</evidence>
<dbReference type="CDD" id="cd13121">
    <property type="entry name" value="BF2867_like_C"/>
    <property type="match status" value="1"/>
</dbReference>
<dbReference type="HOGENOM" id="CLU_031687_0_0_10"/>
<reference evidence="2 3" key="1">
    <citation type="journal article" date="2005" name="Science">
        <title>Extensive DNA inversions in the B. fragilis genome control variable gene expression.</title>
        <authorList>
            <person name="Cerdeno-Tarraga A.M."/>
            <person name="Patrick S."/>
            <person name="Crosmann L."/>
            <person name="Blakely G."/>
            <person name="Abratt V."/>
            <person name="Lennard N."/>
            <person name="Duerden B."/>
            <person name="Poxton I."/>
            <person name="Harris B."/>
            <person name="Quail M.A."/>
            <person name="Barron A."/>
            <person name="Clarck L."/>
            <person name="Corton C."/>
            <person name="Doggett J."/>
            <person name="Holden M.T.G."/>
            <person name="Larke N."/>
            <person name="Line A."/>
            <person name="Lord A."/>
            <person name="Norbertczak H."/>
            <person name="Ormond D."/>
            <person name="Price C."/>
            <person name="Rabbinowitsch E."/>
            <person name="Woodward J."/>
            <person name="Barrel B.G."/>
            <person name="Parkhill J."/>
        </authorList>
    </citation>
    <scope>NUCLEOTIDE SEQUENCE [LARGE SCALE GENOMIC DNA]</scope>
    <source>
        <strain evidence="3">ATCC 25285 / DSM 2151 / CCUG 4856 / JCM 11019 / LMG 10263 / NCTC 9343 / Onslow / VPI 2553 / EN-2</strain>
    </source>
</reference>
<dbReference type="Pfam" id="PF13149">
    <property type="entry name" value="Mfa_like_1"/>
    <property type="match status" value="1"/>
</dbReference>
<accession>Q5LF92</accession>
<gene>
    <name evidence="2" type="ORF">BF9343_1425</name>
</gene>
<evidence type="ECO:0000313" key="2">
    <source>
        <dbReference type="EMBL" id="CAH07206.1"/>
    </source>
</evidence>
<protein>
    <recommendedName>
        <fullName evidence="4">Fimbrillin family protein</fullName>
    </recommendedName>
</protein>
<dbReference type="AlphaFoldDB" id="Q5LF92"/>
<sequence>MKTHKEVISNKSKTLGFVKSKIMKIFRYILLASLTCTLFSCGPDELIPESVPPVVNPGDKDEPGEEPEEPEEPEKIQLAITASLQDMQQTRGIIEAFAPGHEMGVFISTDRTDEAAGTKNASYLFDGKVWNAGQDVPVEADADVVAYLPYDKGVTDFKSVPFDLADQNDILYGTAKVTKDVPTASLMMQHAMTLVRVRLMKNEYMGTGLVSDMTFAGVLTSGTVDALTGAVTKDYNHGRGSVKVGGNYMLNDESPVIVDAIMIPRAAYDEQASVSFVIDGQKHTYAFPVQHEWKAGMKYTYTLKMTGNYNAPVNKEQVDIDVEYWGQYGKTDDIVLNPNPEDYEFTIWPNYTEYGYDCYQNEGKVFGTFYYPWCGTSEGELRFVFMKQGTNEIVEKFQPIDIKTNGGWGGKRIQCYVTSAPGTYQLVPLFRRKGETMWCRAAGYDYGSMDQEWLYEVKAPAPDDLPALRMMEVEGQGFTSILAYPVPDDTSWNLVYTLSNKGEKALRGEIKAVWEREFKLKSNSYRPSNKKEGAINDDEWRDEIGSVSVNVPVGTRFWKGIMSCQFPVKRLAPMYFTGSEWVKYAGPIVHLYWKAEGSNEWILLRCDADYLFNRNYGEGYIWDETTNSISIIPKSW</sequence>
<dbReference type="Proteomes" id="UP000006731">
    <property type="component" value="Chromosome"/>
</dbReference>
<name>Q5LF92_BACFN</name>
<dbReference type="eggNOG" id="ENOG5030W80">
    <property type="taxonomic scope" value="Bacteria"/>
</dbReference>